<comment type="caution">
    <text evidence="2">The sequence shown here is derived from an EMBL/GenBank/DDBJ whole genome shotgun (WGS) entry which is preliminary data.</text>
</comment>
<dbReference type="InterPro" id="IPR036291">
    <property type="entry name" value="NAD(P)-bd_dom_sf"/>
</dbReference>
<dbReference type="SUPFAM" id="SSF48179">
    <property type="entry name" value="6-phosphogluconate dehydrogenase C-terminal domain-like"/>
    <property type="match status" value="1"/>
</dbReference>
<reference evidence="2 3" key="1">
    <citation type="submission" date="2020-01" db="EMBL/GenBank/DDBJ databases">
        <title>Spongiivirga citrea KCTC 32990T.</title>
        <authorList>
            <person name="Wang G."/>
        </authorList>
    </citation>
    <scope>NUCLEOTIDE SEQUENCE [LARGE SCALE GENOMIC DNA]</scope>
    <source>
        <strain evidence="2 3">KCTC 32990</strain>
    </source>
</reference>
<proteinExistence type="predicted"/>
<dbReference type="Gene3D" id="3.40.50.720">
    <property type="entry name" value="NAD(P)-binding Rossmann-like Domain"/>
    <property type="match status" value="1"/>
</dbReference>
<dbReference type="InterPro" id="IPR018931">
    <property type="entry name" value="DUF2520"/>
</dbReference>
<dbReference type="SUPFAM" id="SSF51735">
    <property type="entry name" value="NAD(P)-binding Rossmann-fold domains"/>
    <property type="match status" value="1"/>
</dbReference>
<keyword evidence="3" id="KW-1185">Reference proteome</keyword>
<dbReference type="EMBL" id="JAABOQ010000001">
    <property type="protein sequence ID" value="NER15591.1"/>
    <property type="molecule type" value="Genomic_DNA"/>
</dbReference>
<evidence type="ECO:0000313" key="2">
    <source>
        <dbReference type="EMBL" id="NER15591.1"/>
    </source>
</evidence>
<evidence type="ECO:0000259" key="1">
    <source>
        <dbReference type="Pfam" id="PF10728"/>
    </source>
</evidence>
<gene>
    <name evidence="2" type="ORF">GWK10_00115</name>
</gene>
<sequence>MIRVVLIGYGNVGFHLYHAIKPLNDVEIVQIYNRKSSFPKNLPKTTPIANSFDKLEDADVYIMTVSDDAIISVSQKIQLKSKLVVHTSGNTSMHAIDKKHRRGVFYPLQTFSIQRQINFSEVPICIETENKEDEQLLQQLAEHLGCTTHKLSTDQRRSLHLAAVFVNNFTNHLYRIGHELCESNRVPFDILKPLIKETASKLDDLTPFMAQTGPAKRGDSKTVNKHLELLENEKQKEVYTTFSQLIANLYGKEL</sequence>
<name>A0A6M0CD21_9FLAO</name>
<dbReference type="AlphaFoldDB" id="A0A6M0CD21"/>
<evidence type="ECO:0000313" key="3">
    <source>
        <dbReference type="Proteomes" id="UP000474296"/>
    </source>
</evidence>
<organism evidence="2 3">
    <name type="scientific">Spongiivirga citrea</name>
    <dbReference type="NCBI Taxonomy" id="1481457"/>
    <lineage>
        <taxon>Bacteria</taxon>
        <taxon>Pseudomonadati</taxon>
        <taxon>Bacteroidota</taxon>
        <taxon>Flavobacteriia</taxon>
        <taxon>Flavobacteriales</taxon>
        <taxon>Flavobacteriaceae</taxon>
        <taxon>Spongiivirga</taxon>
    </lineage>
</organism>
<dbReference type="Pfam" id="PF10728">
    <property type="entry name" value="DUF2520"/>
    <property type="match status" value="1"/>
</dbReference>
<dbReference type="Proteomes" id="UP000474296">
    <property type="component" value="Unassembled WGS sequence"/>
</dbReference>
<accession>A0A6M0CD21</accession>
<dbReference type="PANTHER" id="PTHR40459">
    <property type="entry name" value="CONSERVED HYPOTHETICAL ALANINE AND LEUCINE RICH PROTEIN"/>
    <property type="match status" value="1"/>
</dbReference>
<dbReference type="InterPro" id="IPR037108">
    <property type="entry name" value="TM1727-like_C_sf"/>
</dbReference>
<dbReference type="Gene3D" id="1.10.1040.20">
    <property type="entry name" value="ProC-like, C-terminal domain"/>
    <property type="match status" value="1"/>
</dbReference>
<dbReference type="RefSeq" id="WP_164028869.1">
    <property type="nucleotide sequence ID" value="NZ_JAABOQ010000001.1"/>
</dbReference>
<protein>
    <submittedName>
        <fullName evidence="2">DUF2520 domain-containing protein</fullName>
    </submittedName>
</protein>
<dbReference type="InterPro" id="IPR008927">
    <property type="entry name" value="6-PGluconate_DH-like_C_sf"/>
</dbReference>
<feature type="domain" description="DUF2520" evidence="1">
    <location>
        <begin position="122"/>
        <end position="244"/>
    </location>
</feature>
<dbReference type="PANTHER" id="PTHR40459:SF1">
    <property type="entry name" value="CONSERVED HYPOTHETICAL ALANINE AND LEUCINE RICH PROTEIN"/>
    <property type="match status" value="1"/>
</dbReference>